<evidence type="ECO:0000313" key="1">
    <source>
        <dbReference type="EMBL" id="KAI0094083.1"/>
    </source>
</evidence>
<proteinExistence type="predicted"/>
<keyword evidence="2" id="KW-1185">Reference proteome</keyword>
<gene>
    <name evidence="1" type="ORF">BDY19DRAFT_902747</name>
</gene>
<protein>
    <submittedName>
        <fullName evidence="1">Uncharacterized protein</fullName>
    </submittedName>
</protein>
<reference evidence="1" key="1">
    <citation type="journal article" date="2021" name="Environ. Microbiol.">
        <title>Gene family expansions and transcriptome signatures uncover fungal adaptations to wood decay.</title>
        <authorList>
            <person name="Hage H."/>
            <person name="Miyauchi S."/>
            <person name="Viragh M."/>
            <person name="Drula E."/>
            <person name="Min B."/>
            <person name="Chaduli D."/>
            <person name="Navarro D."/>
            <person name="Favel A."/>
            <person name="Norest M."/>
            <person name="Lesage-Meessen L."/>
            <person name="Balint B."/>
            <person name="Merenyi Z."/>
            <person name="de Eugenio L."/>
            <person name="Morin E."/>
            <person name="Martinez A.T."/>
            <person name="Baldrian P."/>
            <person name="Stursova M."/>
            <person name="Martinez M.J."/>
            <person name="Novotny C."/>
            <person name="Magnuson J.K."/>
            <person name="Spatafora J.W."/>
            <person name="Maurice S."/>
            <person name="Pangilinan J."/>
            <person name="Andreopoulos W."/>
            <person name="LaButti K."/>
            <person name="Hundley H."/>
            <person name="Na H."/>
            <person name="Kuo A."/>
            <person name="Barry K."/>
            <person name="Lipzen A."/>
            <person name="Henrissat B."/>
            <person name="Riley R."/>
            <person name="Ahrendt S."/>
            <person name="Nagy L.G."/>
            <person name="Grigoriev I.V."/>
            <person name="Martin F."/>
            <person name="Rosso M.N."/>
        </authorList>
    </citation>
    <scope>NUCLEOTIDE SEQUENCE</scope>
    <source>
        <strain evidence="1">CBS 384.51</strain>
    </source>
</reference>
<accession>A0ACB8UI91</accession>
<dbReference type="Proteomes" id="UP001055072">
    <property type="component" value="Unassembled WGS sequence"/>
</dbReference>
<name>A0ACB8UI91_9APHY</name>
<evidence type="ECO:0000313" key="2">
    <source>
        <dbReference type="Proteomes" id="UP001055072"/>
    </source>
</evidence>
<organism evidence="1 2">
    <name type="scientific">Irpex rosettiformis</name>
    <dbReference type="NCBI Taxonomy" id="378272"/>
    <lineage>
        <taxon>Eukaryota</taxon>
        <taxon>Fungi</taxon>
        <taxon>Dikarya</taxon>
        <taxon>Basidiomycota</taxon>
        <taxon>Agaricomycotina</taxon>
        <taxon>Agaricomycetes</taxon>
        <taxon>Polyporales</taxon>
        <taxon>Irpicaceae</taxon>
        <taxon>Irpex</taxon>
    </lineage>
</organism>
<sequence length="472" mass="52692">MGGLTLQQGAGTPPADRRRHTNEYTRGFYEDRGFRNRDGERDKPLPARPPPFPQPDLQWQPTRYPAPGPLPAPPAMAMPEPQPFGKPAPSLTSQYAQEIWNGKLAYPQLTAMGPQTPHLPPRPSSDPSVPKVSESISGLRPEPPSTPKRGNAFTPSQHPATLPKPVKDSGSHFSPAGTPTKPSRKRSASTSALPPSGVTLTPSGTLQCSGLTQAGQRCKKMAKVDPVLAYVLGDDEDDNDDGIIQVYCSQHKDKVLDKKEFLSPVTGEYVKFDEYIPSYLEPATQTALRALMTKLASKADRDGYIYGFEILDPDNDEYVFFKVGRTVKLNKRMDEWAKQCGSKSQHLRGRWPEMPGDDAPDLMGRLQEGHRGKFCFRLERLIHVELADLALNGQYLLPGFPTVSPDFTDNGSPKAKLKKKCVDCGKMHKEIFAFQRPQKGRFHKHEWELIVKQIIHKWGRFVEEHVVQESKD</sequence>
<comment type="caution">
    <text evidence="1">The sequence shown here is derived from an EMBL/GenBank/DDBJ whole genome shotgun (WGS) entry which is preliminary data.</text>
</comment>
<dbReference type="EMBL" id="MU274901">
    <property type="protein sequence ID" value="KAI0094083.1"/>
    <property type="molecule type" value="Genomic_DNA"/>
</dbReference>